<evidence type="ECO:0000256" key="2">
    <source>
        <dbReference type="ARBA" id="ARBA00022643"/>
    </source>
</evidence>
<dbReference type="Pfam" id="PF00296">
    <property type="entry name" value="Bac_luciferase"/>
    <property type="match status" value="1"/>
</dbReference>
<dbReference type="InterPro" id="IPR036661">
    <property type="entry name" value="Luciferase-like_sf"/>
</dbReference>
<dbReference type="Proteomes" id="UP000824220">
    <property type="component" value="Unassembled WGS sequence"/>
</dbReference>
<dbReference type="GO" id="GO:0046306">
    <property type="term" value="P:alkanesulfonate catabolic process"/>
    <property type="evidence" value="ECO:0007669"/>
    <property type="project" value="TreeGrafter"/>
</dbReference>
<feature type="domain" description="Luciferase-like" evidence="5">
    <location>
        <begin position="39"/>
        <end position="347"/>
    </location>
</feature>
<dbReference type="EMBL" id="DXAM01000017">
    <property type="protein sequence ID" value="HJA03446.1"/>
    <property type="molecule type" value="Genomic_DNA"/>
</dbReference>
<dbReference type="InterPro" id="IPR011251">
    <property type="entry name" value="Luciferase-like_dom"/>
</dbReference>
<dbReference type="InterPro" id="IPR050172">
    <property type="entry name" value="SsuD_RutA_monooxygenase"/>
</dbReference>
<keyword evidence="4" id="KW-0503">Monooxygenase</keyword>
<protein>
    <submittedName>
        <fullName evidence="6">LLM class flavin-dependent oxidoreductase</fullName>
    </submittedName>
</protein>
<accession>A0A9D2H490</accession>
<dbReference type="Gene3D" id="3.20.20.30">
    <property type="entry name" value="Luciferase-like domain"/>
    <property type="match status" value="1"/>
</dbReference>
<dbReference type="AlphaFoldDB" id="A0A9D2H490"/>
<keyword evidence="2" id="KW-0288">FMN</keyword>
<evidence type="ECO:0000256" key="4">
    <source>
        <dbReference type="ARBA" id="ARBA00023033"/>
    </source>
</evidence>
<organism evidence="6 7">
    <name type="scientific">Candidatus Microbacterium stercoravium</name>
    <dbReference type="NCBI Taxonomy" id="2838697"/>
    <lineage>
        <taxon>Bacteria</taxon>
        <taxon>Bacillati</taxon>
        <taxon>Actinomycetota</taxon>
        <taxon>Actinomycetes</taxon>
        <taxon>Micrococcales</taxon>
        <taxon>Microbacteriaceae</taxon>
        <taxon>Microbacterium</taxon>
    </lineage>
</organism>
<dbReference type="GO" id="GO:0008726">
    <property type="term" value="F:alkanesulfonate monooxygenase activity"/>
    <property type="evidence" value="ECO:0007669"/>
    <property type="project" value="TreeGrafter"/>
</dbReference>
<evidence type="ECO:0000313" key="7">
    <source>
        <dbReference type="Proteomes" id="UP000824220"/>
    </source>
</evidence>
<dbReference type="PANTHER" id="PTHR42847">
    <property type="entry name" value="ALKANESULFONATE MONOOXYGENASE"/>
    <property type="match status" value="1"/>
</dbReference>
<name>A0A9D2H490_9MICO</name>
<dbReference type="PANTHER" id="PTHR42847:SF4">
    <property type="entry name" value="ALKANESULFONATE MONOOXYGENASE-RELATED"/>
    <property type="match status" value="1"/>
</dbReference>
<reference evidence="6" key="1">
    <citation type="journal article" date="2021" name="PeerJ">
        <title>Extensive microbial diversity within the chicken gut microbiome revealed by metagenomics and culture.</title>
        <authorList>
            <person name="Gilroy R."/>
            <person name="Ravi A."/>
            <person name="Getino M."/>
            <person name="Pursley I."/>
            <person name="Horton D.L."/>
            <person name="Alikhan N.F."/>
            <person name="Baker D."/>
            <person name="Gharbi K."/>
            <person name="Hall N."/>
            <person name="Watson M."/>
            <person name="Adriaenssens E.M."/>
            <person name="Foster-Nyarko E."/>
            <person name="Jarju S."/>
            <person name="Secka A."/>
            <person name="Antonio M."/>
            <person name="Oren A."/>
            <person name="Chaudhuri R.R."/>
            <person name="La Ragione R."/>
            <person name="Hildebrand F."/>
            <person name="Pallen M.J."/>
        </authorList>
    </citation>
    <scope>NUCLEOTIDE SEQUENCE</scope>
    <source>
        <strain evidence="6">ChiHjej8B7-3636</strain>
    </source>
</reference>
<keyword evidence="1" id="KW-0285">Flavoprotein</keyword>
<evidence type="ECO:0000256" key="3">
    <source>
        <dbReference type="ARBA" id="ARBA00023002"/>
    </source>
</evidence>
<dbReference type="SUPFAM" id="SSF51679">
    <property type="entry name" value="Bacterial luciferase-like"/>
    <property type="match status" value="1"/>
</dbReference>
<evidence type="ECO:0000313" key="6">
    <source>
        <dbReference type="EMBL" id="HJA03446.1"/>
    </source>
</evidence>
<evidence type="ECO:0000256" key="1">
    <source>
        <dbReference type="ARBA" id="ARBA00022630"/>
    </source>
</evidence>
<sequence>MAHEGIRLHWYLPTAGESRDVQRGGTNVRTLDDEAPRSPFRAPSLSYLTQVALAVEEAGFDSVLVPTGSFCEDPWVVASALAAVTRRLRLLVALHPRTATAVSFAHRAASLQRLSGGRLALNVVTGEPGAEAEQHGDFGDKADQYLRTAEFLDAYDALFRGESIDREGAHVTLRGASLDQVPSVGIPARPEVWFGGSSSYAGDVAARYVDVYLSWLEPVEQLREKIAWIRELAAEQGRDVRFGVRGWILARDTHEQAERDALALLEGIDRGRQAALREKLLARQSVGQQRGQALIAGADVDDPSSLWVAPGIWGGFGLLAGGAATGFVGSHAEIADRFAELSSIGVHDVIVSGFPNLEETRWMSDGLVPELARRGLLERGECR</sequence>
<dbReference type="CDD" id="cd01094">
    <property type="entry name" value="Alkanesulfonate_monoxygenase"/>
    <property type="match status" value="1"/>
</dbReference>
<reference evidence="6" key="2">
    <citation type="submission" date="2021-04" db="EMBL/GenBank/DDBJ databases">
        <authorList>
            <person name="Gilroy R."/>
        </authorList>
    </citation>
    <scope>NUCLEOTIDE SEQUENCE</scope>
    <source>
        <strain evidence="6">ChiHjej8B7-3636</strain>
    </source>
</reference>
<evidence type="ECO:0000259" key="5">
    <source>
        <dbReference type="Pfam" id="PF00296"/>
    </source>
</evidence>
<proteinExistence type="predicted"/>
<gene>
    <name evidence="6" type="ORF">H9800_01105</name>
</gene>
<keyword evidence="3" id="KW-0560">Oxidoreductase</keyword>
<comment type="caution">
    <text evidence="6">The sequence shown here is derived from an EMBL/GenBank/DDBJ whole genome shotgun (WGS) entry which is preliminary data.</text>
</comment>